<feature type="repeat" description="WD" evidence="3">
    <location>
        <begin position="460"/>
        <end position="501"/>
    </location>
</feature>
<dbReference type="SMART" id="SM00320">
    <property type="entry name" value="WD40"/>
    <property type="match status" value="12"/>
</dbReference>
<evidence type="ECO:0000313" key="5">
    <source>
        <dbReference type="EMBL" id="KAJ5740649.1"/>
    </source>
</evidence>
<dbReference type="Gene3D" id="3.40.50.300">
    <property type="entry name" value="P-loop containing nucleotide triphosphate hydrolases"/>
    <property type="match status" value="1"/>
</dbReference>
<keyword evidence="2" id="KW-0677">Repeat</keyword>
<feature type="repeat" description="WD" evidence="3">
    <location>
        <begin position="544"/>
        <end position="585"/>
    </location>
</feature>
<dbReference type="SUPFAM" id="SSF52540">
    <property type="entry name" value="P-loop containing nucleoside triphosphate hydrolases"/>
    <property type="match status" value="1"/>
</dbReference>
<reference evidence="5" key="2">
    <citation type="submission" date="2023-01" db="EMBL/GenBank/DDBJ databases">
        <authorList>
            <person name="Petersen C."/>
        </authorList>
    </citation>
    <scope>NUCLEOTIDE SEQUENCE</scope>
    <source>
        <strain evidence="5">IBT 17514</strain>
    </source>
</reference>
<dbReference type="FunFam" id="3.40.50.300:FF:001638">
    <property type="entry name" value="NACHT and WD40 domain protein"/>
    <property type="match status" value="1"/>
</dbReference>
<dbReference type="PROSITE" id="PS00678">
    <property type="entry name" value="WD_REPEATS_1"/>
    <property type="match status" value="11"/>
</dbReference>
<dbReference type="InterPro" id="IPR020472">
    <property type="entry name" value="WD40_PAC1"/>
</dbReference>
<dbReference type="PROSITE" id="PS50294">
    <property type="entry name" value="WD_REPEATS_REGION"/>
    <property type="match status" value="12"/>
</dbReference>
<dbReference type="CDD" id="cd00200">
    <property type="entry name" value="WD40"/>
    <property type="match status" value="2"/>
</dbReference>
<dbReference type="PROSITE" id="PS50082">
    <property type="entry name" value="WD_REPEATS_2"/>
    <property type="match status" value="12"/>
</dbReference>
<evidence type="ECO:0000256" key="3">
    <source>
        <dbReference type="PROSITE-ProRule" id="PRU00221"/>
    </source>
</evidence>
<keyword evidence="6" id="KW-1185">Reference proteome</keyword>
<dbReference type="Proteomes" id="UP001215712">
    <property type="component" value="Unassembled WGS sequence"/>
</dbReference>
<feature type="repeat" description="WD" evidence="3">
    <location>
        <begin position="956"/>
        <end position="989"/>
    </location>
</feature>
<dbReference type="InterPro" id="IPR007111">
    <property type="entry name" value="NACHT_NTPase"/>
</dbReference>
<dbReference type="Gene3D" id="2.130.10.10">
    <property type="entry name" value="YVTN repeat-like/Quinoprotein amine dehydrogenase"/>
    <property type="match status" value="6"/>
</dbReference>
<evidence type="ECO:0000256" key="1">
    <source>
        <dbReference type="ARBA" id="ARBA00022574"/>
    </source>
</evidence>
<feature type="repeat" description="WD" evidence="3">
    <location>
        <begin position="830"/>
        <end position="871"/>
    </location>
</feature>
<dbReference type="InterPro" id="IPR027417">
    <property type="entry name" value="P-loop_NTPase"/>
</dbReference>
<dbReference type="InterPro" id="IPR053299">
    <property type="entry name" value="ASTRA_WD_repeat"/>
</dbReference>
<feature type="repeat" description="WD" evidence="3">
    <location>
        <begin position="662"/>
        <end position="703"/>
    </location>
</feature>
<comment type="caution">
    <text evidence="5">The sequence shown here is derived from an EMBL/GenBank/DDBJ whole genome shotgun (WGS) entry which is preliminary data.</text>
</comment>
<feature type="repeat" description="WD" evidence="3">
    <location>
        <begin position="872"/>
        <end position="913"/>
    </location>
</feature>
<dbReference type="FunFam" id="2.130.10.10:FF:000228">
    <property type="entry name" value="COMPASS-like H3K4 histone methylase component WDR5A"/>
    <property type="match status" value="1"/>
</dbReference>
<feature type="domain" description="NACHT" evidence="4">
    <location>
        <begin position="86"/>
        <end position="234"/>
    </location>
</feature>
<dbReference type="Pfam" id="PF24883">
    <property type="entry name" value="NPHP3_N"/>
    <property type="match status" value="1"/>
</dbReference>
<feature type="repeat" description="WD" evidence="3">
    <location>
        <begin position="914"/>
        <end position="955"/>
    </location>
</feature>
<dbReference type="AlphaFoldDB" id="A0AAD6N0Y6"/>
<dbReference type="InterPro" id="IPR001680">
    <property type="entry name" value="WD40_rpt"/>
</dbReference>
<dbReference type="InterPro" id="IPR019775">
    <property type="entry name" value="WD40_repeat_CS"/>
</dbReference>
<dbReference type="SUPFAM" id="SSF50978">
    <property type="entry name" value="WD40 repeat-like"/>
    <property type="match status" value="2"/>
</dbReference>
<dbReference type="InterPro" id="IPR015943">
    <property type="entry name" value="WD40/YVTN_repeat-like_dom_sf"/>
</dbReference>
<evidence type="ECO:0000313" key="6">
    <source>
        <dbReference type="Proteomes" id="UP001215712"/>
    </source>
</evidence>
<accession>A0AAD6N0Y6</accession>
<name>A0AAD6N0Y6_9EURO</name>
<dbReference type="InterPro" id="IPR036322">
    <property type="entry name" value="WD40_repeat_dom_sf"/>
</dbReference>
<evidence type="ECO:0000259" key="4">
    <source>
        <dbReference type="PROSITE" id="PS50837"/>
    </source>
</evidence>
<dbReference type="EMBL" id="JAQJAN010000001">
    <property type="protein sequence ID" value="KAJ5740649.1"/>
    <property type="molecule type" value="Genomic_DNA"/>
</dbReference>
<feature type="repeat" description="WD" evidence="3">
    <location>
        <begin position="603"/>
        <end position="644"/>
    </location>
</feature>
<feature type="repeat" description="WD" evidence="3">
    <location>
        <begin position="746"/>
        <end position="787"/>
    </location>
</feature>
<dbReference type="Pfam" id="PF00400">
    <property type="entry name" value="WD40"/>
    <property type="match status" value="12"/>
</dbReference>
<feature type="repeat" description="WD" evidence="3">
    <location>
        <begin position="502"/>
        <end position="543"/>
    </location>
</feature>
<feature type="repeat" description="WD" evidence="3">
    <location>
        <begin position="704"/>
        <end position="745"/>
    </location>
</feature>
<proteinExistence type="predicted"/>
<dbReference type="PRINTS" id="PR00320">
    <property type="entry name" value="GPROTEINBRPT"/>
</dbReference>
<evidence type="ECO:0000256" key="2">
    <source>
        <dbReference type="ARBA" id="ARBA00022737"/>
    </source>
</evidence>
<dbReference type="PROSITE" id="PS50837">
    <property type="entry name" value="NACHT"/>
    <property type="match status" value="1"/>
</dbReference>
<protein>
    <submittedName>
        <fullName evidence="5">G-protein beta WD- 40 repeats containing protein</fullName>
    </submittedName>
</protein>
<dbReference type="InterPro" id="IPR056884">
    <property type="entry name" value="NPHP3-like_N"/>
</dbReference>
<keyword evidence="1 3" id="KW-0853">WD repeat</keyword>
<gene>
    <name evidence="5" type="ORF">N7493_000521</name>
</gene>
<dbReference type="GO" id="GO:0035097">
    <property type="term" value="C:histone methyltransferase complex"/>
    <property type="evidence" value="ECO:0007669"/>
    <property type="project" value="UniProtKB-ARBA"/>
</dbReference>
<reference evidence="5" key="1">
    <citation type="journal article" date="2023" name="IMA Fungus">
        <title>Comparative genomic study of the Penicillium genus elucidates a diverse pangenome and 15 lateral gene transfer events.</title>
        <authorList>
            <person name="Petersen C."/>
            <person name="Sorensen T."/>
            <person name="Nielsen M.R."/>
            <person name="Sondergaard T.E."/>
            <person name="Sorensen J.L."/>
            <person name="Fitzpatrick D.A."/>
            <person name="Frisvad J.C."/>
            <person name="Nielsen K.L."/>
        </authorList>
    </citation>
    <scope>NUCLEOTIDE SEQUENCE</scope>
    <source>
        <strain evidence="5">IBT 17514</strain>
    </source>
</reference>
<feature type="repeat" description="WD" evidence="3">
    <location>
        <begin position="788"/>
        <end position="829"/>
    </location>
</feature>
<dbReference type="PANTHER" id="PTHR44156">
    <property type="entry name" value="SUPERNUMERARY LIMBS, ISOFORM B-RELATED"/>
    <property type="match status" value="1"/>
</dbReference>
<organism evidence="5 6">
    <name type="scientific">Penicillium malachiteum</name>
    <dbReference type="NCBI Taxonomy" id="1324776"/>
    <lineage>
        <taxon>Eukaryota</taxon>
        <taxon>Fungi</taxon>
        <taxon>Dikarya</taxon>
        <taxon>Ascomycota</taxon>
        <taxon>Pezizomycotina</taxon>
        <taxon>Eurotiomycetes</taxon>
        <taxon>Eurotiomycetidae</taxon>
        <taxon>Eurotiales</taxon>
        <taxon>Aspergillaceae</taxon>
        <taxon>Penicillium</taxon>
    </lineage>
</organism>
<sequence>MTSAIFYGRNDGVQIGINHGPVRAEIYHGHTADDIDRICLQTLRCPESLAVKTRLKGAKDKLLRQSFEWILQDPQYRSWRDGSSVCLLWIKGGAGKGKTMMSIGLIEELSRERDPSTVVTYFFCQNADNELNTLESLIKGLIFMLIQQRVELKETLRRRWDNKNDRFSEDVTSWRALWNILVEMLDRCRSSTIYIVVDALDECQDSGMADFLKLIVRNGLDEPSRIKWLLTSRPLEAAERALLAGHDQLQAEGTFLWVSLVCKRLEDTRPDRVLVTIQDLPPGLHPFYDRILHQLNDGEADDARQHMRLLKAMMLAYRPLEMEEVPSVTGLTSQDDIIKVLVNRCASFLKINGGTIEFVHQSARDYLASDKALSILDSYDSFGHYDIETTRTSALVQDASRFLQRHYRTVTHWPLQLYSSALIFSPESSIVKRRNMDKIPEFIKKTPTTEIAWASLLQTLEGHSNWVHIVIFSPDGKQIASGSLDRTIKLWDTTTGDLQKTLEGHSNSVQTVVFSPDGKQIASGSLDKTIKLWDTTTGDLQKTLEGHSDWVRTVVFSPDGKQIASGSHDQTIKLWDTTTGDLQKTLEGHSDWDTTTGDLQKTLEGHSDWVRTVVFSPNGKQIASGSHDQTIKLWDTTTGDLQKTLEGHSDWDTTTGDLQKTLEGHSDSVQTVVFSPDGKQIASGSWDRTIKLWDTTTGDLQKTLEGHSDSVQTVVFSPDGKQIASGSLDKTIKLWDTTTGDLQKTLEGHSNGVQTVVFSPDGKQIASGSHDQTIKLWDTTTGDLQKTLEGHSNSVQTVVFSPDGKQIASGSRDRTIKLWDTTTGDLQKTLEGHSDWVQTVVFSPDGKQIASGSLDKTIKLWDTTTSDLQKTLEGHSDWVRTVVFSPDGKQIASGSHDQTIKLWDTTTGDLQKTLEGHSNWVRTVVFSPDGKQIASGSHDQTIKLWDTTTGDLQKTLEGHSDSVQTVVFSPDGKQIASGSDDKTSTKWKVTKFLKDSKDLGRRLTSRVKLGPHMKKKTSGLVGPIGAPTLSANPPMIDIDLIGLEDPATETDSRFDSHGLIIKDQWIYYGAISFLRLSPDTQPSCHAMHGDQVAIGSADGQVWQFAFDQRTLHSMLEPSLD</sequence>